<gene>
    <name evidence="1" type="ORF">DCHRY22_LOCUS5108</name>
</gene>
<dbReference type="PANTHER" id="PTHR33962:SF1">
    <property type="entry name" value="RECQ-MEDIATED GENOME INSTABILITY PROTEIN 2"/>
    <property type="match status" value="1"/>
</dbReference>
<reference evidence="1" key="1">
    <citation type="submission" date="2021-09" db="EMBL/GenBank/DDBJ databases">
        <authorList>
            <person name="Martin H S."/>
        </authorList>
    </citation>
    <scope>NUCLEOTIDE SEQUENCE</scope>
</reference>
<dbReference type="PANTHER" id="PTHR33962">
    <property type="entry name" value="RECQ-MEDIATED GENOME INSTABILITY PROTEIN 2 RMI2"/>
    <property type="match status" value="1"/>
</dbReference>
<dbReference type="GO" id="GO:0033045">
    <property type="term" value="P:regulation of sister chromatid segregation"/>
    <property type="evidence" value="ECO:0007669"/>
    <property type="project" value="TreeGrafter"/>
</dbReference>
<accession>A0A8J2QL99</accession>
<dbReference type="Gene3D" id="2.40.50.140">
    <property type="entry name" value="Nucleic acid-binding proteins"/>
    <property type="match status" value="1"/>
</dbReference>
<proteinExistence type="predicted"/>
<dbReference type="InterPro" id="IPR012340">
    <property type="entry name" value="NA-bd_OB-fold"/>
</dbReference>
<dbReference type="OrthoDB" id="10024265at2759"/>
<dbReference type="GO" id="GO:0016607">
    <property type="term" value="C:nuclear speck"/>
    <property type="evidence" value="ECO:0007669"/>
    <property type="project" value="TreeGrafter"/>
</dbReference>
<dbReference type="GO" id="GO:0043007">
    <property type="term" value="P:maintenance of rDNA"/>
    <property type="evidence" value="ECO:0007669"/>
    <property type="project" value="TreeGrafter"/>
</dbReference>
<comment type="caution">
    <text evidence="1">The sequence shown here is derived from an EMBL/GenBank/DDBJ whole genome shotgun (WGS) entry which is preliminary data.</text>
</comment>
<dbReference type="InterPro" id="IPR032245">
    <property type="entry name" value="RMI2"/>
</dbReference>
<dbReference type="EMBL" id="CAKASE010000050">
    <property type="protein sequence ID" value="CAG9564063.1"/>
    <property type="molecule type" value="Genomic_DNA"/>
</dbReference>
<dbReference type="GO" id="GO:0006281">
    <property type="term" value="P:DNA repair"/>
    <property type="evidence" value="ECO:0007669"/>
    <property type="project" value="TreeGrafter"/>
</dbReference>
<evidence type="ECO:0000313" key="2">
    <source>
        <dbReference type="Proteomes" id="UP000789524"/>
    </source>
</evidence>
<dbReference type="Proteomes" id="UP000789524">
    <property type="component" value="Unassembled WGS sequence"/>
</dbReference>
<organism evidence="1 2">
    <name type="scientific">Danaus chrysippus</name>
    <name type="common">African queen</name>
    <dbReference type="NCBI Taxonomy" id="151541"/>
    <lineage>
        <taxon>Eukaryota</taxon>
        <taxon>Metazoa</taxon>
        <taxon>Ecdysozoa</taxon>
        <taxon>Arthropoda</taxon>
        <taxon>Hexapoda</taxon>
        <taxon>Insecta</taxon>
        <taxon>Pterygota</taxon>
        <taxon>Neoptera</taxon>
        <taxon>Endopterygota</taxon>
        <taxon>Lepidoptera</taxon>
        <taxon>Glossata</taxon>
        <taxon>Ditrysia</taxon>
        <taxon>Papilionoidea</taxon>
        <taxon>Nymphalidae</taxon>
        <taxon>Danainae</taxon>
        <taxon>Danaini</taxon>
        <taxon>Danaina</taxon>
        <taxon>Danaus</taxon>
        <taxon>Anosia</taxon>
    </lineage>
</organism>
<name>A0A8J2QL99_9NEOP</name>
<evidence type="ECO:0000313" key="1">
    <source>
        <dbReference type="EMBL" id="CAG9564063.1"/>
    </source>
</evidence>
<dbReference type="AlphaFoldDB" id="A0A8J2QL99"/>
<dbReference type="Pfam" id="PF16100">
    <property type="entry name" value="RMI2"/>
    <property type="match status" value="1"/>
</dbReference>
<sequence>MYGQKERDLNPRKYLIKDLRNKPTPFDVWIQGTIEQTVDKDILIISDSPKNLVKVKNCKNAIGSSQKNFIRQGIYCCVIGTVLKSNALPEINAVKLIDLNSQQQMKDAWENEVKEASLVLQGIYEPKIK</sequence>
<dbReference type="GO" id="GO:0005829">
    <property type="term" value="C:cytosol"/>
    <property type="evidence" value="ECO:0007669"/>
    <property type="project" value="TreeGrafter"/>
</dbReference>
<protein>
    <submittedName>
        <fullName evidence="1">(African queen) hypothetical protein</fullName>
    </submittedName>
</protein>
<dbReference type="GO" id="GO:2000042">
    <property type="term" value="P:negative regulation of double-strand break repair via homologous recombination"/>
    <property type="evidence" value="ECO:0007669"/>
    <property type="project" value="TreeGrafter"/>
</dbReference>
<keyword evidence="2" id="KW-1185">Reference proteome</keyword>